<evidence type="ECO:0000313" key="7">
    <source>
        <dbReference type="EMBL" id="TSL68238.1"/>
    </source>
</evidence>
<evidence type="ECO:0000256" key="3">
    <source>
        <dbReference type="ARBA" id="ARBA00022737"/>
    </source>
</evidence>
<evidence type="ECO:0000256" key="4">
    <source>
        <dbReference type="ARBA" id="ARBA00023203"/>
    </source>
</evidence>
<keyword evidence="3" id="KW-0677">Repeat</keyword>
<dbReference type="InterPro" id="IPR028433">
    <property type="entry name" value="Parvin"/>
</dbReference>
<feature type="compositionally biased region" description="Low complexity" evidence="6">
    <location>
        <begin position="1"/>
        <end position="20"/>
    </location>
</feature>
<dbReference type="GO" id="GO:0030036">
    <property type="term" value="P:actin cytoskeleton organization"/>
    <property type="evidence" value="ECO:0007669"/>
    <property type="project" value="InterPro"/>
</dbReference>
<dbReference type="GO" id="GO:0060271">
    <property type="term" value="P:cilium assembly"/>
    <property type="evidence" value="ECO:0007669"/>
    <property type="project" value="TreeGrafter"/>
</dbReference>
<dbReference type="GO" id="GO:0003779">
    <property type="term" value="F:actin binding"/>
    <property type="evidence" value="ECO:0007669"/>
    <property type="project" value="UniProtKB-KW"/>
</dbReference>
<reference evidence="7 8" key="1">
    <citation type="journal article" date="2019" name="Genome Biol. Evol.">
        <title>Whole-Genome Sequencing of the Giant Devil Catfish, Bagarius yarrelli.</title>
        <authorList>
            <person name="Jiang W."/>
            <person name="Lv Y."/>
            <person name="Cheng L."/>
            <person name="Yang K."/>
            <person name="Chao B."/>
            <person name="Wang X."/>
            <person name="Li Y."/>
            <person name="Pan X."/>
            <person name="You X."/>
            <person name="Zhang Y."/>
            <person name="Yang J."/>
            <person name="Li J."/>
            <person name="Zhang X."/>
            <person name="Liu S."/>
            <person name="Sun C."/>
            <person name="Yang J."/>
            <person name="Shi Q."/>
        </authorList>
    </citation>
    <scope>NUCLEOTIDE SEQUENCE [LARGE SCALE GENOMIC DNA]</scope>
    <source>
        <strain evidence="7">JWS20170419001</strain>
        <tissue evidence="7">Muscle</tissue>
    </source>
</reference>
<comment type="subcellular location">
    <subcellularLocation>
        <location evidence="1">Cytoplasm</location>
        <location evidence="1">Cytoskeleton</location>
    </subcellularLocation>
</comment>
<feature type="region of interest" description="Disordered" evidence="6">
    <location>
        <begin position="1"/>
        <end position="42"/>
    </location>
</feature>
<comment type="caution">
    <text evidence="7">The sequence shown here is derived from an EMBL/GenBank/DDBJ whole genome shotgun (WGS) entry which is preliminary data.</text>
</comment>
<organism evidence="7 8">
    <name type="scientific">Bagarius yarrelli</name>
    <name type="common">Goonch</name>
    <name type="synonym">Bagrus yarrelli</name>
    <dbReference type="NCBI Taxonomy" id="175774"/>
    <lineage>
        <taxon>Eukaryota</taxon>
        <taxon>Metazoa</taxon>
        <taxon>Chordata</taxon>
        <taxon>Craniata</taxon>
        <taxon>Vertebrata</taxon>
        <taxon>Euteleostomi</taxon>
        <taxon>Actinopterygii</taxon>
        <taxon>Neopterygii</taxon>
        <taxon>Teleostei</taxon>
        <taxon>Ostariophysi</taxon>
        <taxon>Siluriformes</taxon>
        <taxon>Sisoridae</taxon>
        <taxon>Sisorinae</taxon>
        <taxon>Bagarius</taxon>
    </lineage>
</organism>
<gene>
    <name evidence="7" type="ORF">Baya_6019</name>
</gene>
<dbReference type="EMBL" id="VCAZ01000035">
    <property type="protein sequence ID" value="TSL68238.1"/>
    <property type="molecule type" value="Genomic_DNA"/>
</dbReference>
<dbReference type="GO" id="GO:0071963">
    <property type="term" value="P:establishment or maintenance of cell polarity regulating cell shape"/>
    <property type="evidence" value="ECO:0007669"/>
    <property type="project" value="TreeGrafter"/>
</dbReference>
<proteinExistence type="predicted"/>
<evidence type="ECO:0000256" key="1">
    <source>
        <dbReference type="ARBA" id="ARBA00004245"/>
    </source>
</evidence>
<dbReference type="GO" id="GO:0005925">
    <property type="term" value="C:focal adhesion"/>
    <property type="evidence" value="ECO:0007669"/>
    <property type="project" value="TreeGrafter"/>
</dbReference>
<evidence type="ECO:0000313" key="8">
    <source>
        <dbReference type="Proteomes" id="UP000319801"/>
    </source>
</evidence>
<name>A0A556U0U9_BAGYA</name>
<dbReference type="Proteomes" id="UP000319801">
    <property type="component" value="Unassembled WGS sequence"/>
</dbReference>
<evidence type="ECO:0000256" key="2">
    <source>
        <dbReference type="ARBA" id="ARBA00022490"/>
    </source>
</evidence>
<dbReference type="OrthoDB" id="2099265at2759"/>
<dbReference type="PANTHER" id="PTHR12114">
    <property type="entry name" value="PARVIN"/>
    <property type="match status" value="1"/>
</dbReference>
<accession>A0A556U0U9</accession>
<dbReference type="GO" id="GO:0034446">
    <property type="term" value="P:substrate adhesion-dependent cell spreading"/>
    <property type="evidence" value="ECO:0007669"/>
    <property type="project" value="TreeGrafter"/>
</dbReference>
<evidence type="ECO:0000256" key="6">
    <source>
        <dbReference type="SAM" id="MobiDB-lite"/>
    </source>
</evidence>
<dbReference type="GO" id="GO:0005737">
    <property type="term" value="C:cytoplasm"/>
    <property type="evidence" value="ECO:0007669"/>
    <property type="project" value="TreeGrafter"/>
</dbReference>
<dbReference type="PANTHER" id="PTHR12114:SF6">
    <property type="entry name" value="ALPHA-PARVIN"/>
    <property type="match status" value="1"/>
</dbReference>
<sequence>MASSPQKSPSSPKSPSSRSPPSRKKDDSFLGKLGGTLARRKKAKEDIVNCDLKSTLRVLYNLFTKYRNVE</sequence>
<keyword evidence="8" id="KW-1185">Reference proteome</keyword>
<dbReference type="AlphaFoldDB" id="A0A556U0U9"/>
<keyword evidence="5" id="KW-0206">Cytoskeleton</keyword>
<keyword evidence="2" id="KW-0963">Cytoplasm</keyword>
<evidence type="ECO:0000256" key="5">
    <source>
        <dbReference type="ARBA" id="ARBA00023212"/>
    </source>
</evidence>
<keyword evidence="4" id="KW-0009">Actin-binding</keyword>
<protein>
    <submittedName>
        <fullName evidence="7">Alpha-parvin</fullName>
    </submittedName>
</protein>
<dbReference type="GO" id="GO:0015629">
    <property type="term" value="C:actin cytoskeleton"/>
    <property type="evidence" value="ECO:0007669"/>
    <property type="project" value="TreeGrafter"/>
</dbReference>